<evidence type="ECO:0000313" key="2">
    <source>
        <dbReference type="EMBL" id="NPD91680.1"/>
    </source>
</evidence>
<sequence length="291" mass="33346">MELTTKDKELICARLKAYVDKYPSQNKAVGSLKSTSAGTVSNILNGKWENISEDMWRRIADQVGTVGGVDAGWQIVETGAYQEITFALEDAQKWRNVTWVVGEAGCGKTTTAKMYASEHREVFYLQCSEDIYKGEFVREIARLVGIRGEGSTVRELWKDILDSLIQMDAPLLVFDEADKLTESVFHYFISLYNKLEDKCGVVFMSTDYIKKRIRNGLRWEKPGYKEFYSRIGRKYFELEDTTPNDVYAICTANGLCERKDIDTVIKDAEACDFDLRRVKKSIHRVKRMNGK</sequence>
<comment type="caution">
    <text evidence="2">The sequence shown here is derived from an EMBL/GenBank/DDBJ whole genome shotgun (WGS) entry which is preliminary data.</text>
</comment>
<dbReference type="InterPro" id="IPR052026">
    <property type="entry name" value="ExeA_AAA_ATPase_DNA-bind"/>
</dbReference>
<dbReference type="PANTHER" id="PTHR35894:SF1">
    <property type="entry name" value="PHOSPHORIBULOKINASE _ URIDINE KINASE FAMILY"/>
    <property type="match status" value="1"/>
</dbReference>
<accession>A0ABX2ALL7</accession>
<gene>
    <name evidence="2" type="ORF">HPS56_04810</name>
</gene>
<keyword evidence="3" id="KW-1185">Reference proteome</keyword>
<keyword evidence="2" id="KW-0547">Nucleotide-binding</keyword>
<feature type="domain" description="ORC1/DEAH AAA+ ATPase" evidence="1">
    <location>
        <begin position="96"/>
        <end position="211"/>
    </location>
</feature>
<evidence type="ECO:0000259" key="1">
    <source>
        <dbReference type="Pfam" id="PF13401"/>
    </source>
</evidence>
<dbReference type="RefSeq" id="WP_172274722.1">
    <property type="nucleotide sequence ID" value="NZ_CASGMU010000005.1"/>
</dbReference>
<dbReference type="SUPFAM" id="SSF52540">
    <property type="entry name" value="P-loop containing nucleoside triphosphate hydrolases"/>
    <property type="match status" value="1"/>
</dbReference>
<dbReference type="InterPro" id="IPR027417">
    <property type="entry name" value="P-loop_NTPase"/>
</dbReference>
<protein>
    <submittedName>
        <fullName evidence="2">ATP-binding protein</fullName>
    </submittedName>
</protein>
<name>A0ABX2ALL7_9BACT</name>
<dbReference type="Proteomes" id="UP000714420">
    <property type="component" value="Unassembled WGS sequence"/>
</dbReference>
<organism evidence="2 3">
    <name type="scientific">Xylanibacter muris</name>
    <dbReference type="NCBI Taxonomy" id="2736290"/>
    <lineage>
        <taxon>Bacteria</taxon>
        <taxon>Pseudomonadati</taxon>
        <taxon>Bacteroidota</taxon>
        <taxon>Bacteroidia</taxon>
        <taxon>Bacteroidales</taxon>
        <taxon>Prevotellaceae</taxon>
        <taxon>Xylanibacter</taxon>
    </lineage>
</organism>
<evidence type="ECO:0000313" key="3">
    <source>
        <dbReference type="Proteomes" id="UP000714420"/>
    </source>
</evidence>
<dbReference type="EMBL" id="JABKKF010000003">
    <property type="protein sequence ID" value="NPD91680.1"/>
    <property type="molecule type" value="Genomic_DNA"/>
</dbReference>
<reference evidence="2 3" key="1">
    <citation type="submission" date="2020-05" db="EMBL/GenBank/DDBJ databases">
        <title>Distinct polysaccharide utilization as determinants for interspecies competition between intestinal Prevotella spp.</title>
        <authorList>
            <person name="Galvez E.J.C."/>
            <person name="Iljazovic A."/>
            <person name="Strowig T."/>
        </authorList>
    </citation>
    <scope>NUCLEOTIDE SEQUENCE [LARGE SCALE GENOMIC DNA]</scope>
    <source>
        <strain evidence="2 3">PMUR</strain>
    </source>
</reference>
<keyword evidence="2" id="KW-0067">ATP-binding</keyword>
<proteinExistence type="predicted"/>
<dbReference type="Pfam" id="PF13401">
    <property type="entry name" value="AAA_22"/>
    <property type="match status" value="1"/>
</dbReference>
<dbReference type="InterPro" id="IPR049945">
    <property type="entry name" value="AAA_22"/>
</dbReference>
<dbReference type="PANTHER" id="PTHR35894">
    <property type="entry name" value="GENERAL SECRETION PATHWAY PROTEIN A-RELATED"/>
    <property type="match status" value="1"/>
</dbReference>
<dbReference type="GO" id="GO:0005524">
    <property type="term" value="F:ATP binding"/>
    <property type="evidence" value="ECO:0007669"/>
    <property type="project" value="UniProtKB-KW"/>
</dbReference>
<dbReference type="Gene3D" id="3.40.50.300">
    <property type="entry name" value="P-loop containing nucleotide triphosphate hydrolases"/>
    <property type="match status" value="1"/>
</dbReference>